<dbReference type="eggNOG" id="COG0491">
    <property type="taxonomic scope" value="Bacteria"/>
</dbReference>
<keyword evidence="2" id="KW-0732">Signal</keyword>
<dbReference type="InterPro" id="IPR036866">
    <property type="entry name" value="RibonucZ/Hydroxyglut_hydro"/>
</dbReference>
<dbReference type="KEGG" id="sus:Acid_4171"/>
<dbReference type="Pfam" id="PF00753">
    <property type="entry name" value="Lactamase_B"/>
    <property type="match status" value="1"/>
</dbReference>
<dbReference type="PANTHER" id="PTHR42951">
    <property type="entry name" value="METALLO-BETA-LACTAMASE DOMAIN-CONTAINING"/>
    <property type="match status" value="1"/>
</dbReference>
<dbReference type="SMART" id="SM00849">
    <property type="entry name" value="Lactamase_B"/>
    <property type="match status" value="1"/>
</dbReference>
<comment type="similarity">
    <text evidence="1">Belongs to the metallo-beta-lactamase superfamily. Class-B beta-lactamase family.</text>
</comment>
<proteinExistence type="inferred from homology"/>
<dbReference type="HOGENOM" id="CLU_056342_3_0_0"/>
<dbReference type="InterPro" id="IPR001279">
    <property type="entry name" value="Metallo-B-lactamas"/>
</dbReference>
<reference evidence="4" key="1">
    <citation type="submission" date="2006-10" db="EMBL/GenBank/DDBJ databases">
        <title>Complete sequence of Solibacter usitatus Ellin6076.</title>
        <authorList>
            <consortium name="US DOE Joint Genome Institute"/>
            <person name="Copeland A."/>
            <person name="Lucas S."/>
            <person name="Lapidus A."/>
            <person name="Barry K."/>
            <person name="Detter J.C."/>
            <person name="Glavina del Rio T."/>
            <person name="Hammon N."/>
            <person name="Israni S."/>
            <person name="Dalin E."/>
            <person name="Tice H."/>
            <person name="Pitluck S."/>
            <person name="Thompson L.S."/>
            <person name="Brettin T."/>
            <person name="Bruce D."/>
            <person name="Han C."/>
            <person name="Tapia R."/>
            <person name="Gilna P."/>
            <person name="Schmutz J."/>
            <person name="Larimer F."/>
            <person name="Land M."/>
            <person name="Hauser L."/>
            <person name="Kyrpides N."/>
            <person name="Mikhailova N."/>
            <person name="Janssen P.H."/>
            <person name="Kuske C.R."/>
            <person name="Richardson P."/>
        </authorList>
    </citation>
    <scope>NUCLEOTIDE SEQUENCE</scope>
    <source>
        <strain evidence="4">Ellin6076</strain>
    </source>
</reference>
<accession>Q01YY0</accession>
<organism evidence="4">
    <name type="scientific">Solibacter usitatus (strain Ellin6076)</name>
    <dbReference type="NCBI Taxonomy" id="234267"/>
    <lineage>
        <taxon>Bacteria</taxon>
        <taxon>Pseudomonadati</taxon>
        <taxon>Acidobacteriota</taxon>
        <taxon>Terriglobia</taxon>
        <taxon>Bryobacterales</taxon>
        <taxon>Solibacteraceae</taxon>
        <taxon>Candidatus Solibacter</taxon>
    </lineage>
</organism>
<dbReference type="InParanoid" id="Q01YY0"/>
<evidence type="ECO:0000256" key="1">
    <source>
        <dbReference type="ARBA" id="ARBA00005250"/>
    </source>
</evidence>
<protein>
    <submittedName>
        <fullName evidence="4">Beta-lactamase domain protein</fullName>
    </submittedName>
</protein>
<dbReference type="EMBL" id="CP000473">
    <property type="protein sequence ID" value="ABJ85135.1"/>
    <property type="molecule type" value="Genomic_DNA"/>
</dbReference>
<gene>
    <name evidence="4" type="ordered locus">Acid_4171</name>
</gene>
<feature type="signal peptide" evidence="2">
    <location>
        <begin position="1"/>
        <end position="24"/>
    </location>
</feature>
<dbReference type="Gene3D" id="3.60.15.10">
    <property type="entry name" value="Ribonuclease Z/Hydroxyacylglutathione hydrolase-like"/>
    <property type="match status" value="1"/>
</dbReference>
<evidence type="ECO:0000259" key="3">
    <source>
        <dbReference type="SMART" id="SM00849"/>
    </source>
</evidence>
<dbReference type="OrthoDB" id="420651at2"/>
<name>Q01YY0_SOLUE</name>
<feature type="domain" description="Metallo-beta-lactamase" evidence="3">
    <location>
        <begin position="52"/>
        <end position="228"/>
    </location>
</feature>
<dbReference type="STRING" id="234267.Acid_4171"/>
<dbReference type="SUPFAM" id="SSF56281">
    <property type="entry name" value="Metallo-hydrolase/oxidoreductase"/>
    <property type="match status" value="1"/>
</dbReference>
<sequence precursor="true">MTAMKQTLKVRACGAALFFACVLAAYTFQTTPPPELTIEKVHDDLYMIVGDGGNVAVYITNEGLILVDDKYDQDHAQIMARIRSVTTQPVRYILSTHYHADHSGGNTQFTKEAEIISTRNAHDGIVKHLQSNAPDNMVPARVTFTDETSLFLGGKEVRARYFGRAHTNGDAFVYFPAHRLVHSGDTFASAPTATPLIDYPGGASLIEWTGTLDAVMKAWDFDQVIPGHGPLSNKAGMKAYRDRVEVLRSKAQSLVRSGKSQADLAKFMETEYKWAPDSLFQKWSVPGMMTELK</sequence>
<dbReference type="AlphaFoldDB" id="Q01YY0"/>
<feature type="chain" id="PRO_5004163509" evidence="2">
    <location>
        <begin position="25"/>
        <end position="293"/>
    </location>
</feature>
<dbReference type="CDD" id="cd16282">
    <property type="entry name" value="metallo-hydrolase-like_MBL-fold"/>
    <property type="match status" value="1"/>
</dbReference>
<evidence type="ECO:0000313" key="4">
    <source>
        <dbReference type="EMBL" id="ABJ85135.1"/>
    </source>
</evidence>
<dbReference type="GO" id="GO:0017001">
    <property type="term" value="P:antibiotic catabolic process"/>
    <property type="evidence" value="ECO:0007669"/>
    <property type="project" value="UniProtKB-ARBA"/>
</dbReference>
<evidence type="ECO:0000256" key="2">
    <source>
        <dbReference type="SAM" id="SignalP"/>
    </source>
</evidence>
<dbReference type="InterPro" id="IPR050855">
    <property type="entry name" value="NDM-1-like"/>
</dbReference>
<dbReference type="PANTHER" id="PTHR42951:SF4">
    <property type="entry name" value="ACYL-COENZYME A THIOESTERASE MBLAC2"/>
    <property type="match status" value="1"/>
</dbReference>